<sequence>MSRIGRKPIPIPQGVRVVVEGKKVQVVGPKGELAHELPPFLEARVEDGSLRLENHGQEREHKAFYGLHRSLLANAVQGVFQGFRKELEIQGIGFRASLQGRKLELNLGFSHPISFPIPDGIQVTVREGTQIVIEGIDKQRVGEVAASLRRLYPPEPYKGKGIRYVGEVIRRKEGKTAQSK</sequence>
<dbReference type="InterPro" id="IPR020040">
    <property type="entry name" value="Ribosomal_uL6_a/b-dom"/>
</dbReference>
<reference evidence="8" key="1">
    <citation type="submission" date="2021-02" db="EMBL/GenBank/DDBJ databases">
        <authorList>
            <person name="Cremers G."/>
            <person name="Picone N."/>
        </authorList>
    </citation>
    <scope>NUCLEOTIDE SEQUENCE</scope>
    <source>
        <strain evidence="8">PQ17</strain>
    </source>
</reference>
<dbReference type="PANTHER" id="PTHR11655">
    <property type="entry name" value="60S/50S RIBOSOMAL PROTEIN L6/L9"/>
    <property type="match status" value="1"/>
</dbReference>
<comment type="similarity">
    <text evidence="1 4 5">Belongs to the universal ribosomal protein uL6 family.</text>
</comment>
<dbReference type="EMBL" id="CAJNOB010000023">
    <property type="protein sequence ID" value="CAF0698880.1"/>
    <property type="molecule type" value="Genomic_DNA"/>
</dbReference>
<dbReference type="GO" id="GO:0002181">
    <property type="term" value="P:cytoplasmic translation"/>
    <property type="evidence" value="ECO:0007669"/>
    <property type="project" value="TreeGrafter"/>
</dbReference>
<evidence type="ECO:0000256" key="2">
    <source>
        <dbReference type="ARBA" id="ARBA00022980"/>
    </source>
</evidence>
<gene>
    <name evidence="4 8" type="primary">rplF</name>
    <name evidence="8" type="ORF">MPNT_30049</name>
</gene>
<dbReference type="InterPro" id="IPR036789">
    <property type="entry name" value="Ribosomal_uL6-like_a/b-dom_sf"/>
</dbReference>
<dbReference type="InterPro" id="IPR002358">
    <property type="entry name" value="Ribosomal_uL6_CS"/>
</dbReference>
<dbReference type="NCBIfam" id="TIGR03654">
    <property type="entry name" value="L6_bact"/>
    <property type="match status" value="1"/>
</dbReference>
<dbReference type="AlphaFoldDB" id="A0A8J2BQF6"/>
<evidence type="ECO:0000313" key="9">
    <source>
        <dbReference type="Proteomes" id="UP000663859"/>
    </source>
</evidence>
<comment type="caution">
    <text evidence="8">The sequence shown here is derived from an EMBL/GenBank/DDBJ whole genome shotgun (WGS) entry which is preliminary data.</text>
</comment>
<dbReference type="PIRSF" id="PIRSF002162">
    <property type="entry name" value="Ribosomal_L6"/>
    <property type="match status" value="1"/>
</dbReference>
<feature type="domain" description="Large ribosomal subunit protein uL6 alpha-beta" evidence="7">
    <location>
        <begin position="91"/>
        <end position="164"/>
    </location>
</feature>
<dbReference type="HAMAP" id="MF_01365_B">
    <property type="entry name" value="Ribosomal_uL6_B"/>
    <property type="match status" value="1"/>
</dbReference>
<dbReference type="Pfam" id="PF00347">
    <property type="entry name" value="Ribosomal_L6"/>
    <property type="match status" value="2"/>
</dbReference>
<comment type="subunit">
    <text evidence="4">Part of the 50S ribosomal subunit.</text>
</comment>
<evidence type="ECO:0000256" key="6">
    <source>
        <dbReference type="RuleBase" id="RU003870"/>
    </source>
</evidence>
<organism evidence="8 9">
    <name type="scientific">Candidatus Methylacidithermus pantelleriae</name>
    <dbReference type="NCBI Taxonomy" id="2744239"/>
    <lineage>
        <taxon>Bacteria</taxon>
        <taxon>Pseudomonadati</taxon>
        <taxon>Verrucomicrobiota</taxon>
        <taxon>Methylacidiphilae</taxon>
        <taxon>Methylacidiphilales</taxon>
        <taxon>Methylacidiphilaceae</taxon>
        <taxon>Candidatus Methylacidithermus</taxon>
    </lineage>
</organism>
<evidence type="ECO:0000259" key="7">
    <source>
        <dbReference type="Pfam" id="PF00347"/>
    </source>
</evidence>
<evidence type="ECO:0000256" key="3">
    <source>
        <dbReference type="ARBA" id="ARBA00023274"/>
    </source>
</evidence>
<keyword evidence="9" id="KW-1185">Reference proteome</keyword>
<name>A0A8J2BQF6_9BACT</name>
<evidence type="ECO:0000256" key="1">
    <source>
        <dbReference type="ARBA" id="ARBA00009356"/>
    </source>
</evidence>
<dbReference type="RefSeq" id="WP_174582055.1">
    <property type="nucleotide sequence ID" value="NZ_CAJNOB010000023.1"/>
</dbReference>
<comment type="function">
    <text evidence="4 6">This protein binds to the 23S rRNA, and is important in its secondary structure. It is located near the subunit interface in the base of the L7/L12 stalk, and near the tRNA binding site of the peptidyltransferase center.</text>
</comment>
<dbReference type="FunFam" id="3.90.930.12:FF:000001">
    <property type="entry name" value="50S ribosomal protein L6"/>
    <property type="match status" value="1"/>
</dbReference>
<dbReference type="GO" id="GO:0003735">
    <property type="term" value="F:structural constituent of ribosome"/>
    <property type="evidence" value="ECO:0007669"/>
    <property type="project" value="UniProtKB-UniRule"/>
</dbReference>
<dbReference type="Gene3D" id="3.90.930.12">
    <property type="entry name" value="Ribosomal protein L6, alpha-beta domain"/>
    <property type="match status" value="2"/>
</dbReference>
<protein>
    <recommendedName>
        <fullName evidence="4">Large ribosomal subunit protein uL6</fullName>
    </recommendedName>
</protein>
<keyword evidence="4 6" id="KW-0694">RNA-binding</keyword>
<proteinExistence type="inferred from homology"/>
<dbReference type="PRINTS" id="PR00059">
    <property type="entry name" value="RIBOSOMALL6"/>
</dbReference>
<feature type="domain" description="Large ribosomal subunit protein uL6 alpha-beta" evidence="7">
    <location>
        <begin position="11"/>
        <end position="82"/>
    </location>
</feature>
<dbReference type="InterPro" id="IPR019906">
    <property type="entry name" value="Ribosomal_uL6_bac-type"/>
</dbReference>
<keyword evidence="2 4" id="KW-0689">Ribosomal protein</keyword>
<keyword evidence="4 6" id="KW-0699">rRNA-binding</keyword>
<accession>A0A8J2BQF6</accession>
<dbReference type="InterPro" id="IPR000702">
    <property type="entry name" value="Ribosomal_uL6-like"/>
</dbReference>
<dbReference type="GO" id="GO:0022625">
    <property type="term" value="C:cytosolic large ribosomal subunit"/>
    <property type="evidence" value="ECO:0007669"/>
    <property type="project" value="UniProtKB-UniRule"/>
</dbReference>
<evidence type="ECO:0000256" key="5">
    <source>
        <dbReference type="RuleBase" id="RU003869"/>
    </source>
</evidence>
<dbReference type="PROSITE" id="PS00525">
    <property type="entry name" value="RIBOSOMAL_L6_1"/>
    <property type="match status" value="1"/>
</dbReference>
<dbReference type="GO" id="GO:0019843">
    <property type="term" value="F:rRNA binding"/>
    <property type="evidence" value="ECO:0007669"/>
    <property type="project" value="UniProtKB-UniRule"/>
</dbReference>
<evidence type="ECO:0000313" key="8">
    <source>
        <dbReference type="EMBL" id="CAF0698880.1"/>
    </source>
</evidence>
<dbReference type="PANTHER" id="PTHR11655:SF14">
    <property type="entry name" value="LARGE RIBOSOMAL SUBUNIT PROTEIN UL6M"/>
    <property type="match status" value="1"/>
</dbReference>
<dbReference type="Proteomes" id="UP000663859">
    <property type="component" value="Unassembled WGS sequence"/>
</dbReference>
<evidence type="ECO:0000256" key="4">
    <source>
        <dbReference type="HAMAP-Rule" id="MF_01365"/>
    </source>
</evidence>
<keyword evidence="3 4" id="KW-0687">Ribonucleoprotein</keyword>
<dbReference type="SUPFAM" id="SSF56053">
    <property type="entry name" value="Ribosomal protein L6"/>
    <property type="match status" value="2"/>
</dbReference>